<accession>A0A9W4E2W6</accession>
<keyword evidence="2" id="KW-1185">Reference proteome</keyword>
<sequence>MACNQRMRCVYSGTARRCRAILRKPTHGYHAWQKLIHSTNDARATPAQWRARIPQSYGMCRFPSAHTEGGRSRARPGERRKGYTLTRSTVVRSQLPVCSLGGSDHSIPVRRFHVLQITALLPLNVEQSLKSVGEYFHDANFGTARQDRSEVLFGILKHDRVIEENMHIHGEVVIVLLIWISTLNPDAALIIPVSQ</sequence>
<dbReference type="Proteomes" id="UP001153328">
    <property type="component" value="Unassembled WGS sequence"/>
</dbReference>
<dbReference type="EMBL" id="CAJVAX010000001">
    <property type="protein sequence ID" value="CAG7605913.1"/>
    <property type="molecule type" value="Genomic_DNA"/>
</dbReference>
<name>A0A9W4E2W6_9ACTN</name>
<reference evidence="1" key="1">
    <citation type="submission" date="2021-06" db="EMBL/GenBank/DDBJ databases">
        <authorList>
            <person name="Arsene-Ploetze F."/>
        </authorList>
    </citation>
    <scope>NUCLEOTIDE SEQUENCE</scope>
    <source>
        <strain evidence="1">SBRY1</strain>
    </source>
</reference>
<organism evidence="1 2">
    <name type="scientific">Actinacidiphila bryophytorum</name>
    <dbReference type="NCBI Taxonomy" id="1436133"/>
    <lineage>
        <taxon>Bacteria</taxon>
        <taxon>Bacillati</taxon>
        <taxon>Actinomycetota</taxon>
        <taxon>Actinomycetes</taxon>
        <taxon>Kitasatosporales</taxon>
        <taxon>Streptomycetaceae</taxon>
        <taxon>Actinacidiphila</taxon>
    </lineage>
</organism>
<protein>
    <submittedName>
        <fullName evidence="1">Uncharacterized protein</fullName>
    </submittedName>
</protein>
<evidence type="ECO:0000313" key="2">
    <source>
        <dbReference type="Proteomes" id="UP001153328"/>
    </source>
</evidence>
<dbReference type="AlphaFoldDB" id="A0A9W4E2W6"/>
<proteinExistence type="predicted"/>
<evidence type="ECO:0000313" key="1">
    <source>
        <dbReference type="EMBL" id="CAG7605913.1"/>
    </source>
</evidence>
<comment type="caution">
    <text evidence="1">The sequence shown here is derived from an EMBL/GenBank/DDBJ whole genome shotgun (WGS) entry which is preliminary data.</text>
</comment>
<gene>
    <name evidence="1" type="ORF">SBRY_10873</name>
</gene>